<name>A0A9N7TTZ5_PLEPL</name>
<reference evidence="2" key="1">
    <citation type="submission" date="2020-03" db="EMBL/GenBank/DDBJ databases">
        <authorList>
            <person name="Weist P."/>
        </authorList>
    </citation>
    <scope>NUCLEOTIDE SEQUENCE</scope>
</reference>
<sequence length="101" mass="11157">MWSGGRRCSLNTADSFQTTPRIIQTSLRQKIPQTGRRTRIGPVTHPGADRRIRGCGRFKQLADGAAFPRWGAAADTGAVTGLWLQVSRVTRRQQQQIPAPC</sequence>
<dbReference type="AlphaFoldDB" id="A0A9N7TTZ5"/>
<proteinExistence type="predicted"/>
<evidence type="ECO:0000313" key="2">
    <source>
        <dbReference type="EMBL" id="CAB1418049.1"/>
    </source>
</evidence>
<organism evidence="2 3">
    <name type="scientific">Pleuronectes platessa</name>
    <name type="common">European plaice</name>
    <dbReference type="NCBI Taxonomy" id="8262"/>
    <lineage>
        <taxon>Eukaryota</taxon>
        <taxon>Metazoa</taxon>
        <taxon>Chordata</taxon>
        <taxon>Craniata</taxon>
        <taxon>Vertebrata</taxon>
        <taxon>Euteleostomi</taxon>
        <taxon>Actinopterygii</taxon>
        <taxon>Neopterygii</taxon>
        <taxon>Teleostei</taxon>
        <taxon>Neoteleostei</taxon>
        <taxon>Acanthomorphata</taxon>
        <taxon>Carangaria</taxon>
        <taxon>Pleuronectiformes</taxon>
        <taxon>Pleuronectoidei</taxon>
        <taxon>Pleuronectidae</taxon>
        <taxon>Pleuronectes</taxon>
    </lineage>
</organism>
<protein>
    <submittedName>
        <fullName evidence="2">Uncharacterized protein</fullName>
    </submittedName>
</protein>
<feature type="region of interest" description="Disordered" evidence="1">
    <location>
        <begin position="28"/>
        <end position="51"/>
    </location>
</feature>
<gene>
    <name evidence="2" type="ORF">PLEPLA_LOCUS5871</name>
</gene>
<keyword evidence="3" id="KW-1185">Reference proteome</keyword>
<evidence type="ECO:0000256" key="1">
    <source>
        <dbReference type="SAM" id="MobiDB-lite"/>
    </source>
</evidence>
<accession>A0A9N7TTZ5</accession>
<comment type="caution">
    <text evidence="2">The sequence shown here is derived from an EMBL/GenBank/DDBJ whole genome shotgun (WGS) entry which is preliminary data.</text>
</comment>
<evidence type="ECO:0000313" key="3">
    <source>
        <dbReference type="Proteomes" id="UP001153269"/>
    </source>
</evidence>
<dbReference type="Proteomes" id="UP001153269">
    <property type="component" value="Unassembled WGS sequence"/>
</dbReference>
<dbReference type="EMBL" id="CADEAL010000302">
    <property type="protein sequence ID" value="CAB1418049.1"/>
    <property type="molecule type" value="Genomic_DNA"/>
</dbReference>